<dbReference type="InterPro" id="IPR036045">
    <property type="entry name" value="Sec1-like_sf"/>
</dbReference>
<dbReference type="Pfam" id="PF00995">
    <property type="entry name" value="Sec1"/>
    <property type="match status" value="1"/>
</dbReference>
<dbReference type="InterPro" id="IPR027482">
    <property type="entry name" value="Sec1-like_dom2"/>
</dbReference>
<reference evidence="3 4" key="1">
    <citation type="journal article" date="2012" name="BMC Genomics">
        <title>Comparative genomic analysis and phylogenetic position of Theileria equi.</title>
        <authorList>
            <person name="Kappmeyer L.S."/>
            <person name="Thiagarajan M."/>
            <person name="Herndon D.R."/>
            <person name="Ramsay J.D."/>
            <person name="Caler E."/>
            <person name="Djikeng A."/>
            <person name="Gillespie J.J."/>
            <person name="Lau A.O."/>
            <person name="Roalson E.H."/>
            <person name="Silva J.C."/>
            <person name="Silva M.G."/>
            <person name="Suarez C.E."/>
            <person name="Ueti M.W."/>
            <person name="Nene V.M."/>
            <person name="Mealey R.H."/>
            <person name="Knowles D.P."/>
            <person name="Brayton K.A."/>
        </authorList>
    </citation>
    <scope>NUCLEOTIDE SEQUENCE [LARGE SCALE GENOMIC DNA]</scope>
    <source>
        <strain evidence="3 4">WA</strain>
    </source>
</reference>
<dbReference type="InterPro" id="IPR001619">
    <property type="entry name" value="Sec1-like"/>
</dbReference>
<organism evidence="3 4">
    <name type="scientific">Theileria equi strain WA</name>
    <dbReference type="NCBI Taxonomy" id="1537102"/>
    <lineage>
        <taxon>Eukaryota</taxon>
        <taxon>Sar</taxon>
        <taxon>Alveolata</taxon>
        <taxon>Apicomplexa</taxon>
        <taxon>Aconoidasida</taxon>
        <taxon>Piroplasmida</taxon>
        <taxon>Theileriidae</taxon>
        <taxon>Theileria</taxon>
    </lineage>
</organism>
<dbReference type="SUPFAM" id="SSF56815">
    <property type="entry name" value="Sec1/munc18-like (SM) proteins"/>
    <property type="match status" value="1"/>
</dbReference>
<dbReference type="RefSeq" id="XP_004831680.1">
    <property type="nucleotide sequence ID" value="XM_004831623.1"/>
</dbReference>
<dbReference type="Gene3D" id="3.40.50.2060">
    <property type="match status" value="1"/>
</dbReference>
<dbReference type="Gene3D" id="3.90.830.10">
    <property type="entry name" value="Syntaxin Binding Protein 1, Chain A, domain 2"/>
    <property type="match status" value="1"/>
</dbReference>
<gene>
    <name evidence="3" type="ORF">BEWA_046920</name>
</gene>
<dbReference type="OrthoDB" id="2228at2759"/>
<evidence type="ECO:0000313" key="3">
    <source>
        <dbReference type="EMBL" id="EKX72228.1"/>
    </source>
</evidence>
<dbReference type="GeneID" id="15805176"/>
<dbReference type="Proteomes" id="UP000031512">
    <property type="component" value="Unassembled WGS sequence"/>
</dbReference>
<dbReference type="AlphaFoldDB" id="L1LAP7"/>
<evidence type="ECO:0000313" key="4">
    <source>
        <dbReference type="Proteomes" id="UP000031512"/>
    </source>
</evidence>
<evidence type="ECO:0000256" key="1">
    <source>
        <dbReference type="ARBA" id="ARBA00009884"/>
    </source>
</evidence>
<comment type="similarity">
    <text evidence="1">Belongs to the STXBP/unc-18/SEC1 family.</text>
</comment>
<dbReference type="EMBL" id="ACOU01000007">
    <property type="protein sequence ID" value="EKX72228.1"/>
    <property type="molecule type" value="Genomic_DNA"/>
</dbReference>
<name>L1LAP7_THEEQ</name>
<dbReference type="VEuPathDB" id="PiroplasmaDB:BEWA_046920"/>
<protein>
    <submittedName>
        <fullName evidence="3">Sec1 family member protein</fullName>
    </submittedName>
</protein>
<dbReference type="STRING" id="1537102.L1LAP7"/>
<proteinExistence type="inferred from homology"/>
<comment type="caution">
    <text evidence="3">The sequence shown here is derived from an EMBL/GenBank/DDBJ whole genome shotgun (WGS) entry which is preliminary data.</text>
</comment>
<dbReference type="KEGG" id="beq:BEWA_046920"/>
<dbReference type="InterPro" id="IPR043154">
    <property type="entry name" value="Sec-1-like_dom1"/>
</dbReference>
<feature type="region of interest" description="Disordered" evidence="2">
    <location>
        <begin position="760"/>
        <end position="782"/>
    </location>
</feature>
<dbReference type="PANTHER" id="PTHR11679">
    <property type="entry name" value="VESICLE PROTEIN SORTING-ASSOCIATED"/>
    <property type="match status" value="1"/>
</dbReference>
<sequence length="1100" mass="123226">MDSVEFYGEWIDIEVVSTDNTGKGAGSTTYTYGVFGQDDGVKVNKTEDPASSGFWNFEHTKNGSSGLPFKVEKVICGELTDGLGINNTDILHLAVGYWKETVATMHNPSLIEIRDTNGDYDYYSSKNGINWQPLSGNGGSLLSGEDLEIQLDDLNCQYHKLVTMDLTKSHSEKHTSGENGTQYCCKEYNSKVQVSELTISCKLQHNPNHVTAYKHSIVRTSKLAGIKYYDGGLNTNALRKRITAPELNFPIKGPVDIYTFYCKEEAPVLVYIDSPRNDAAKECIAPATTPSGAVEDLGETVLKTVSPLIKIGLTESAIVTLLRWFATEKLLQTGAALTDSDTVKDANDDKEDEAKPKVRVPGEDKDVAKPEVSHAPQYPPEETLVPPDEAATYSRTTTAGSGKQVGKYCNEYGCKSGGCQCGSRGGPCKPNLCTSTNCQCCKEREGLIWAIRKVVIPFGKSIILVDFKSLRMISSCCSISDLMDEGVELVELITKKRQSIRNRNAICILSDDPSSLDLLCEDFVPGKEKYKALFIIFNYHLQDDSALRQIAECIDIDIVLGCVELHLNFCSYEDRIFHGLMGNTLTRVYPQFQRSIVYPISSRIASFLSTMNARPKIRFYRSKSGICESVAKTVAAFLDIFGKVKDDKDSENGGVNKNSGDVLYILDRSFDFTSLFIHEYTYQAFVYDMLGVPVCSEASEGVTDDTWEFKFVTNAGKKETKVALLNSQNDVLWEKYRHLHIQKVNSDVLDQIKKLSMDTKMPGKQKTISNPPSITSMTSIPTSKQGSIPASQLSLKQMTSIGTVHSSPSIHTDLGSGRPFETQHSKVADIYGTLEIVRNIPQMQYLLEKYWAHVSISERCFEVVQSKDLLKIGAVEQNIATNVDKHGKHISHSKVHQQIFQLFLDTSMDEEDRLRLLILYITSYKNVEKKNIEKLLEVSSISIDGRRVIEDIVNLFSITFTEGSDSKTSHRYDSEKFYKKYASAAEFDLSRYVPYLHHILDKIIKGKVDPELFPYLDSSQETTKEAKEDEVEKEQWTFFEKEEVSKPKVILYIIGGITFSEMREIYAATNRSDFDFYLGGDHITTPSRLIGGFYHRRVSI</sequence>
<keyword evidence="4" id="KW-1185">Reference proteome</keyword>
<dbReference type="Gene3D" id="3.40.50.1910">
    <property type="match status" value="1"/>
</dbReference>
<feature type="region of interest" description="Disordered" evidence="2">
    <location>
        <begin position="341"/>
        <end position="402"/>
    </location>
</feature>
<accession>L1LAP7</accession>
<dbReference type="InterPro" id="IPR043127">
    <property type="entry name" value="Sec-1-like_dom3a"/>
</dbReference>
<feature type="compositionally biased region" description="Basic and acidic residues" evidence="2">
    <location>
        <begin position="341"/>
        <end position="372"/>
    </location>
</feature>
<dbReference type="eggNOG" id="KOG1300">
    <property type="taxonomic scope" value="Eukaryota"/>
</dbReference>
<feature type="compositionally biased region" description="Low complexity" evidence="2">
    <location>
        <begin position="767"/>
        <end position="782"/>
    </location>
</feature>
<evidence type="ECO:0000256" key="2">
    <source>
        <dbReference type="SAM" id="MobiDB-lite"/>
    </source>
</evidence>
<dbReference type="GO" id="GO:0016192">
    <property type="term" value="P:vesicle-mediated transport"/>
    <property type="evidence" value="ECO:0007669"/>
    <property type="project" value="InterPro"/>
</dbReference>
<dbReference type="Gene3D" id="1.25.40.60">
    <property type="match status" value="1"/>
</dbReference>